<evidence type="ECO:0000256" key="4">
    <source>
        <dbReference type="ARBA" id="ARBA00022989"/>
    </source>
</evidence>
<accession>A0A2P5BRZ1</accession>
<organism evidence="7 8">
    <name type="scientific">Parasponia andersonii</name>
    <name type="common">Sponia andersonii</name>
    <dbReference type="NCBI Taxonomy" id="3476"/>
    <lineage>
        <taxon>Eukaryota</taxon>
        <taxon>Viridiplantae</taxon>
        <taxon>Streptophyta</taxon>
        <taxon>Embryophyta</taxon>
        <taxon>Tracheophyta</taxon>
        <taxon>Spermatophyta</taxon>
        <taxon>Magnoliopsida</taxon>
        <taxon>eudicotyledons</taxon>
        <taxon>Gunneridae</taxon>
        <taxon>Pentapetalae</taxon>
        <taxon>rosids</taxon>
        <taxon>fabids</taxon>
        <taxon>Rosales</taxon>
        <taxon>Cannabaceae</taxon>
        <taxon>Parasponia</taxon>
    </lineage>
</organism>
<feature type="domain" description="Lipid desaturase" evidence="6">
    <location>
        <begin position="15"/>
        <end position="66"/>
    </location>
</feature>
<comment type="subcellular location">
    <subcellularLocation>
        <location evidence="1">Membrane</location>
        <topology evidence="1">Multi-pass membrane protein</topology>
    </subcellularLocation>
</comment>
<dbReference type="AlphaFoldDB" id="A0A2P5BRZ1"/>
<evidence type="ECO:0000256" key="1">
    <source>
        <dbReference type="ARBA" id="ARBA00004141"/>
    </source>
</evidence>
<keyword evidence="8" id="KW-1185">Reference proteome</keyword>
<evidence type="ECO:0000313" key="8">
    <source>
        <dbReference type="Proteomes" id="UP000237105"/>
    </source>
</evidence>
<protein>
    <submittedName>
        <fullName evidence="7">B domain of TMEM189, localization domain containing protein</fullName>
    </submittedName>
</protein>
<dbReference type="UniPathway" id="UPA00199"/>
<keyword evidence="4" id="KW-1133">Transmembrane helix</keyword>
<comment type="caution">
    <text evidence="7">The sequence shown here is derived from an EMBL/GenBank/DDBJ whole genome shotgun (WGS) entry which is preliminary data.</text>
</comment>
<name>A0A2P5BRZ1_PARAD</name>
<dbReference type="OrthoDB" id="10456047at2759"/>
<comment type="similarity">
    <text evidence="2">Belongs to the fatty acid desaturase CarF family.</text>
</comment>
<keyword evidence="5" id="KW-0472">Membrane</keyword>
<reference evidence="8" key="1">
    <citation type="submission" date="2016-06" db="EMBL/GenBank/DDBJ databases">
        <title>Parallel loss of symbiosis genes in relatives of nitrogen-fixing non-legume Parasponia.</title>
        <authorList>
            <person name="Van Velzen R."/>
            <person name="Holmer R."/>
            <person name="Bu F."/>
            <person name="Rutten L."/>
            <person name="Van Zeijl A."/>
            <person name="Liu W."/>
            <person name="Santuari L."/>
            <person name="Cao Q."/>
            <person name="Sharma T."/>
            <person name="Shen D."/>
            <person name="Roswanjaya Y."/>
            <person name="Wardhani T."/>
            <person name="Kalhor M.S."/>
            <person name="Jansen J."/>
            <person name="Van den Hoogen J."/>
            <person name="Gungor B."/>
            <person name="Hartog M."/>
            <person name="Hontelez J."/>
            <person name="Verver J."/>
            <person name="Yang W.-C."/>
            <person name="Schijlen E."/>
            <person name="Repin R."/>
            <person name="Schilthuizen M."/>
            <person name="Schranz E."/>
            <person name="Heidstra R."/>
            <person name="Miyata K."/>
            <person name="Fedorova E."/>
            <person name="Kohlen W."/>
            <person name="Bisseling T."/>
            <person name="Smit S."/>
            <person name="Geurts R."/>
        </authorList>
    </citation>
    <scope>NUCLEOTIDE SEQUENCE [LARGE SCALE GENOMIC DNA]</scope>
    <source>
        <strain evidence="8">cv. WU1-14</strain>
    </source>
</reference>
<evidence type="ECO:0000259" key="6">
    <source>
        <dbReference type="Pfam" id="PF10520"/>
    </source>
</evidence>
<evidence type="ECO:0000256" key="3">
    <source>
        <dbReference type="ARBA" id="ARBA00022692"/>
    </source>
</evidence>
<feature type="non-terminal residue" evidence="7">
    <location>
        <position position="73"/>
    </location>
</feature>
<evidence type="ECO:0000256" key="2">
    <source>
        <dbReference type="ARBA" id="ARBA00007620"/>
    </source>
</evidence>
<dbReference type="STRING" id="3476.A0A2P5BRZ1"/>
<evidence type="ECO:0000313" key="7">
    <source>
        <dbReference type="EMBL" id="PON51530.1"/>
    </source>
</evidence>
<dbReference type="Pfam" id="PF10520">
    <property type="entry name" value="Lipid_desat"/>
    <property type="match status" value="1"/>
</dbReference>
<dbReference type="Proteomes" id="UP000237105">
    <property type="component" value="Unassembled WGS sequence"/>
</dbReference>
<sequence>MTRERISRERIKPESTFVALQDLAFITHHPSWPPFPYNSVLCILSGFWNEFLDNQNVLKALEMSWFLELGLGT</sequence>
<evidence type="ECO:0000256" key="5">
    <source>
        <dbReference type="ARBA" id="ARBA00023136"/>
    </source>
</evidence>
<dbReference type="EMBL" id="JXTB01000232">
    <property type="protein sequence ID" value="PON51530.1"/>
    <property type="molecule type" value="Genomic_DNA"/>
</dbReference>
<dbReference type="GO" id="GO:0006631">
    <property type="term" value="P:fatty acid metabolic process"/>
    <property type="evidence" value="ECO:0007669"/>
    <property type="project" value="UniProtKB-UniPathway"/>
</dbReference>
<gene>
    <name evidence="7" type="ORF">PanWU01x14_216120</name>
</gene>
<proteinExistence type="inferred from homology"/>
<dbReference type="InterPro" id="IPR019547">
    <property type="entry name" value="Lipid_desat"/>
</dbReference>
<dbReference type="GO" id="GO:0016020">
    <property type="term" value="C:membrane"/>
    <property type="evidence" value="ECO:0007669"/>
    <property type="project" value="UniProtKB-SubCell"/>
</dbReference>
<keyword evidence="3" id="KW-0812">Transmembrane</keyword>